<dbReference type="AlphaFoldDB" id="C7N2Q8"/>
<evidence type="ECO:0000256" key="3">
    <source>
        <dbReference type="ARBA" id="ARBA00023163"/>
    </source>
</evidence>
<gene>
    <name evidence="5" type="ordered locus">Shel_25590</name>
</gene>
<dbReference type="EMBL" id="CP001684">
    <property type="protein sequence ID" value="ACV23566.1"/>
    <property type="molecule type" value="Genomic_DNA"/>
</dbReference>
<reference evidence="5 6" key="1">
    <citation type="journal article" date="2009" name="Stand. Genomic Sci.">
        <title>Complete genome sequence of Slackia heliotrinireducens type strain (RHS 1).</title>
        <authorList>
            <person name="Pukall R."/>
            <person name="Lapidus A."/>
            <person name="Nolan M."/>
            <person name="Copeland A."/>
            <person name="Glavina Del Rio T."/>
            <person name="Lucas S."/>
            <person name="Chen F."/>
            <person name="Tice H."/>
            <person name="Cheng J.F."/>
            <person name="Chertkov O."/>
            <person name="Bruce D."/>
            <person name="Goodwin L."/>
            <person name="Kuske C."/>
            <person name="Brettin T."/>
            <person name="Detter J.C."/>
            <person name="Han C."/>
            <person name="Pitluck S."/>
            <person name="Pati A."/>
            <person name="Mavrommatis K."/>
            <person name="Ivanova N."/>
            <person name="Ovchinnikova G."/>
            <person name="Chen A."/>
            <person name="Palaniappan K."/>
            <person name="Schneider S."/>
            <person name="Rohde M."/>
            <person name="Chain P."/>
            <person name="D'haeseleer P."/>
            <person name="Goker M."/>
            <person name="Bristow J."/>
            <person name="Eisen J.A."/>
            <person name="Markowitz V."/>
            <person name="Kyrpides N.C."/>
            <person name="Klenk H.P."/>
            <person name="Hugenholtz P."/>
        </authorList>
    </citation>
    <scope>NUCLEOTIDE SEQUENCE [LARGE SCALE GENOMIC DNA]</scope>
    <source>
        <strain evidence="6">ATCC 29202 / DSM 20476 / NCTC 11029 / RHS 1</strain>
    </source>
</reference>
<evidence type="ECO:0000259" key="4">
    <source>
        <dbReference type="PROSITE" id="PS51118"/>
    </source>
</evidence>
<dbReference type="PROSITE" id="PS51118">
    <property type="entry name" value="HTH_HXLR"/>
    <property type="match status" value="1"/>
</dbReference>
<keyword evidence="3" id="KW-0804">Transcription</keyword>
<dbReference type="HOGENOM" id="CLU_111585_5_2_11"/>
<dbReference type="Proteomes" id="UP000002026">
    <property type="component" value="Chromosome"/>
</dbReference>
<dbReference type="Pfam" id="PF01638">
    <property type="entry name" value="HxlR"/>
    <property type="match status" value="1"/>
</dbReference>
<keyword evidence="6" id="KW-1185">Reference proteome</keyword>
<evidence type="ECO:0000256" key="2">
    <source>
        <dbReference type="ARBA" id="ARBA00023125"/>
    </source>
</evidence>
<proteinExistence type="predicted"/>
<dbReference type="RefSeq" id="WP_012799664.1">
    <property type="nucleotide sequence ID" value="NC_013165.1"/>
</dbReference>
<dbReference type="STRING" id="471855.Shel_25590"/>
<evidence type="ECO:0000313" key="6">
    <source>
        <dbReference type="Proteomes" id="UP000002026"/>
    </source>
</evidence>
<dbReference type="PANTHER" id="PTHR33204">
    <property type="entry name" value="TRANSCRIPTIONAL REGULATOR, MARR FAMILY"/>
    <property type="match status" value="1"/>
</dbReference>
<evidence type="ECO:0000256" key="1">
    <source>
        <dbReference type="ARBA" id="ARBA00023015"/>
    </source>
</evidence>
<dbReference type="PANTHER" id="PTHR33204:SF29">
    <property type="entry name" value="TRANSCRIPTIONAL REGULATOR"/>
    <property type="match status" value="1"/>
</dbReference>
<protein>
    <submittedName>
        <fullName evidence="5">Predicted transcriptional regulator</fullName>
    </submittedName>
</protein>
<sequence>MAEYMSYEEYLANVKKGILTDRGNCPVTPLLTMLRGKWKTQVLYEFCVHDRVRFCQLKKDLPGITNTMLSTTLRELESDGLIFREQFNEIPPRVEYGFTEMGRDLLPVFYEIMRWGFKHENEVLAGSVD</sequence>
<evidence type="ECO:0000313" key="5">
    <source>
        <dbReference type="EMBL" id="ACV23566.1"/>
    </source>
</evidence>
<keyword evidence="2" id="KW-0238">DNA-binding</keyword>
<dbReference type="SUPFAM" id="SSF46785">
    <property type="entry name" value="Winged helix' DNA-binding domain"/>
    <property type="match status" value="1"/>
</dbReference>
<dbReference type="InterPro" id="IPR036390">
    <property type="entry name" value="WH_DNA-bd_sf"/>
</dbReference>
<dbReference type="InterPro" id="IPR036388">
    <property type="entry name" value="WH-like_DNA-bd_sf"/>
</dbReference>
<dbReference type="KEGG" id="shi:Shel_25590"/>
<dbReference type="eggNOG" id="COG1733">
    <property type="taxonomic scope" value="Bacteria"/>
</dbReference>
<keyword evidence="1" id="KW-0805">Transcription regulation</keyword>
<dbReference type="InterPro" id="IPR002577">
    <property type="entry name" value="HTH_HxlR"/>
</dbReference>
<dbReference type="Gene3D" id="1.10.10.10">
    <property type="entry name" value="Winged helix-like DNA-binding domain superfamily/Winged helix DNA-binding domain"/>
    <property type="match status" value="1"/>
</dbReference>
<feature type="domain" description="HTH hxlR-type" evidence="4">
    <location>
        <begin position="25"/>
        <end position="124"/>
    </location>
</feature>
<dbReference type="GO" id="GO:0003677">
    <property type="term" value="F:DNA binding"/>
    <property type="evidence" value="ECO:0007669"/>
    <property type="project" value="UniProtKB-KW"/>
</dbReference>
<name>C7N2Q8_SLAHD</name>
<accession>C7N2Q8</accession>
<organism evidence="5 6">
    <name type="scientific">Slackia heliotrinireducens (strain ATCC 29202 / DSM 20476 / NCTC 11029 / RHS 1)</name>
    <name type="common">Peptococcus heliotrinreducens</name>
    <dbReference type="NCBI Taxonomy" id="471855"/>
    <lineage>
        <taxon>Bacteria</taxon>
        <taxon>Bacillati</taxon>
        <taxon>Actinomycetota</taxon>
        <taxon>Coriobacteriia</taxon>
        <taxon>Eggerthellales</taxon>
        <taxon>Eggerthellaceae</taxon>
        <taxon>Slackia</taxon>
    </lineage>
</organism>